<dbReference type="Pfam" id="PF01029">
    <property type="entry name" value="NusB"/>
    <property type="match status" value="1"/>
</dbReference>
<keyword evidence="5" id="KW-0804">Transcription</keyword>
<proteinExistence type="inferred from homology"/>
<dbReference type="InterPro" id="IPR006027">
    <property type="entry name" value="NusB_RsmB_TIM44"/>
</dbReference>
<dbReference type="GO" id="GO:0005829">
    <property type="term" value="C:cytosol"/>
    <property type="evidence" value="ECO:0007669"/>
    <property type="project" value="TreeGrafter"/>
</dbReference>
<dbReference type="HAMAP" id="MF_00073">
    <property type="entry name" value="NusB"/>
    <property type="match status" value="1"/>
</dbReference>
<evidence type="ECO:0000256" key="5">
    <source>
        <dbReference type="ARBA" id="ARBA00023163"/>
    </source>
</evidence>
<dbReference type="GO" id="GO:0003723">
    <property type="term" value="F:RNA binding"/>
    <property type="evidence" value="ECO:0007669"/>
    <property type="project" value="UniProtKB-KW"/>
</dbReference>
<protein>
    <submittedName>
        <fullName evidence="7">Unannotated protein</fullName>
    </submittedName>
</protein>
<accession>A0A6J6BQL1</accession>
<feature type="domain" description="NusB/RsmB/TIM44" evidence="6">
    <location>
        <begin position="21"/>
        <end position="147"/>
    </location>
</feature>
<evidence type="ECO:0000256" key="4">
    <source>
        <dbReference type="ARBA" id="ARBA00023015"/>
    </source>
</evidence>
<evidence type="ECO:0000313" key="8">
    <source>
        <dbReference type="EMBL" id="CAB4609836.1"/>
    </source>
</evidence>
<dbReference type="GO" id="GO:0006353">
    <property type="term" value="P:DNA-templated transcription termination"/>
    <property type="evidence" value="ECO:0007669"/>
    <property type="project" value="InterPro"/>
</dbReference>
<dbReference type="EMBL" id="CAEZSN010000045">
    <property type="protein sequence ID" value="CAB4541262.1"/>
    <property type="molecule type" value="Genomic_DNA"/>
</dbReference>
<dbReference type="GO" id="GO:0031564">
    <property type="term" value="P:transcription antitermination"/>
    <property type="evidence" value="ECO:0007669"/>
    <property type="project" value="UniProtKB-KW"/>
</dbReference>
<organism evidence="7">
    <name type="scientific">freshwater metagenome</name>
    <dbReference type="NCBI Taxonomy" id="449393"/>
    <lineage>
        <taxon>unclassified sequences</taxon>
        <taxon>metagenomes</taxon>
        <taxon>ecological metagenomes</taxon>
    </lineage>
</organism>
<comment type="similarity">
    <text evidence="1">Belongs to the NusB family.</text>
</comment>
<evidence type="ECO:0000313" key="7">
    <source>
        <dbReference type="EMBL" id="CAB4541262.1"/>
    </source>
</evidence>
<gene>
    <name evidence="7" type="ORF">UFOPK1433_00514</name>
    <name evidence="8" type="ORF">UFOPK1843_00750</name>
</gene>
<evidence type="ECO:0000256" key="3">
    <source>
        <dbReference type="ARBA" id="ARBA00022884"/>
    </source>
</evidence>
<dbReference type="InterPro" id="IPR011605">
    <property type="entry name" value="NusB_fam"/>
</dbReference>
<evidence type="ECO:0000259" key="6">
    <source>
        <dbReference type="Pfam" id="PF01029"/>
    </source>
</evidence>
<dbReference type="Gene3D" id="1.10.940.10">
    <property type="entry name" value="NusB-like"/>
    <property type="match status" value="1"/>
</dbReference>
<dbReference type="PANTHER" id="PTHR11078:SF3">
    <property type="entry name" value="ANTITERMINATION NUSB DOMAIN-CONTAINING PROTEIN"/>
    <property type="match status" value="1"/>
</dbReference>
<keyword evidence="4" id="KW-0805">Transcription regulation</keyword>
<dbReference type="AlphaFoldDB" id="A0A6J6BQL1"/>
<evidence type="ECO:0000256" key="2">
    <source>
        <dbReference type="ARBA" id="ARBA00022814"/>
    </source>
</evidence>
<reference evidence="7" key="1">
    <citation type="submission" date="2020-05" db="EMBL/GenBank/DDBJ databases">
        <authorList>
            <person name="Chiriac C."/>
            <person name="Salcher M."/>
            <person name="Ghai R."/>
            <person name="Kavagutti S V."/>
        </authorList>
    </citation>
    <scope>NUCLEOTIDE SEQUENCE</scope>
</reference>
<evidence type="ECO:0000256" key="1">
    <source>
        <dbReference type="ARBA" id="ARBA00005952"/>
    </source>
</evidence>
<name>A0A6J6BQL1_9ZZZZ</name>
<dbReference type="SUPFAM" id="SSF48013">
    <property type="entry name" value="NusB-like"/>
    <property type="match status" value="1"/>
</dbReference>
<dbReference type="NCBIfam" id="TIGR01951">
    <property type="entry name" value="nusB"/>
    <property type="match status" value="1"/>
</dbReference>
<keyword evidence="2" id="KW-0889">Transcription antitermination</keyword>
<dbReference type="EMBL" id="CAEZUR010000052">
    <property type="protein sequence ID" value="CAB4609836.1"/>
    <property type="molecule type" value="Genomic_DNA"/>
</dbReference>
<keyword evidence="3" id="KW-0694">RNA-binding</keyword>
<dbReference type="PANTHER" id="PTHR11078">
    <property type="entry name" value="N UTILIZATION SUBSTANCE PROTEIN B-RELATED"/>
    <property type="match status" value="1"/>
</dbReference>
<dbReference type="InterPro" id="IPR035926">
    <property type="entry name" value="NusB-like_sf"/>
</dbReference>
<sequence length="153" mass="16678">MILAPANISAANATKLSARSKARKRAVDAIFAADLRKESPSDLLNATKVQVADRQNQDSIFDYASEIVDGVVNHHSEIDDLLETYSEGWSIERMPNVDRAILRVGIWEIVYSETPNAVAVSEAVDLAKEYSTEESGGFINGLLSRVAGTRQAL</sequence>